<evidence type="ECO:0000256" key="6">
    <source>
        <dbReference type="ARBA" id="ARBA00022840"/>
    </source>
</evidence>
<dbReference type="Gene3D" id="3.40.1190.20">
    <property type="match status" value="1"/>
</dbReference>
<comment type="caution">
    <text evidence="8">The sequence shown here is derived from an EMBL/GenBank/DDBJ whole genome shotgun (WGS) entry which is preliminary data.</text>
</comment>
<name>A0A2C5Y2K1_9HYPO</name>
<dbReference type="InterPro" id="IPR029056">
    <property type="entry name" value="Ribokinase-like"/>
</dbReference>
<dbReference type="EC" id="2.7.1.35" evidence="2"/>
<dbReference type="GO" id="GO:0008478">
    <property type="term" value="F:pyridoxal kinase activity"/>
    <property type="evidence" value="ECO:0007669"/>
    <property type="project" value="UniProtKB-EC"/>
</dbReference>
<dbReference type="SUPFAM" id="SSF53613">
    <property type="entry name" value="Ribokinase-like"/>
    <property type="match status" value="1"/>
</dbReference>
<keyword evidence="4" id="KW-0547">Nucleotide-binding</keyword>
<reference evidence="8 9" key="1">
    <citation type="submission" date="2017-06" db="EMBL/GenBank/DDBJ databases">
        <title>Ant-infecting Ophiocordyceps genomes reveal a high diversity of potential behavioral manipulation genes and a possible major role for enterotoxins.</title>
        <authorList>
            <person name="De Bekker C."/>
            <person name="Evans H.C."/>
            <person name="Brachmann A."/>
            <person name="Hughes D.P."/>
        </authorList>
    </citation>
    <scope>NUCLEOTIDE SEQUENCE [LARGE SCALE GENOMIC DNA]</scope>
    <source>
        <strain evidence="8 9">Map64</strain>
    </source>
</reference>
<dbReference type="GO" id="GO:0009443">
    <property type="term" value="P:pyridoxal 5'-phosphate salvage"/>
    <property type="evidence" value="ECO:0007669"/>
    <property type="project" value="InterPro"/>
</dbReference>
<evidence type="ECO:0000259" key="7">
    <source>
        <dbReference type="Pfam" id="PF08543"/>
    </source>
</evidence>
<dbReference type="PANTHER" id="PTHR10534">
    <property type="entry name" value="PYRIDOXAL KINASE"/>
    <property type="match status" value="1"/>
</dbReference>
<dbReference type="STRING" id="1399860.A0A2C5Y2K1"/>
<keyword evidence="3" id="KW-0808">Transferase</keyword>
<dbReference type="PANTHER" id="PTHR10534:SF2">
    <property type="entry name" value="PYRIDOXAL KINASE"/>
    <property type="match status" value="1"/>
</dbReference>
<feature type="domain" description="Pyridoxamine kinase/Phosphomethylpyrimidine kinase" evidence="7">
    <location>
        <begin position="107"/>
        <end position="250"/>
    </location>
</feature>
<keyword evidence="6" id="KW-0067">ATP-binding</keyword>
<evidence type="ECO:0000256" key="3">
    <source>
        <dbReference type="ARBA" id="ARBA00022679"/>
    </source>
</evidence>
<dbReference type="InterPro" id="IPR004625">
    <property type="entry name" value="PyrdxlKinase"/>
</dbReference>
<evidence type="ECO:0000313" key="8">
    <source>
        <dbReference type="EMBL" id="PHH63715.1"/>
    </source>
</evidence>
<keyword evidence="9" id="KW-1185">Reference proteome</keyword>
<dbReference type="EMBL" id="NJET01000044">
    <property type="protein sequence ID" value="PHH63715.1"/>
    <property type="molecule type" value="Genomic_DNA"/>
</dbReference>
<dbReference type="Pfam" id="PF08543">
    <property type="entry name" value="Phos_pyr_kin"/>
    <property type="match status" value="1"/>
</dbReference>
<proteinExistence type="inferred from homology"/>
<gene>
    <name evidence="8" type="ORF">CDD81_5587</name>
</gene>
<dbReference type="Proteomes" id="UP000226192">
    <property type="component" value="Unassembled WGS sequence"/>
</dbReference>
<comment type="similarity">
    <text evidence="1">Belongs to the pyridoxine kinase family.</text>
</comment>
<evidence type="ECO:0000256" key="4">
    <source>
        <dbReference type="ARBA" id="ARBA00022741"/>
    </source>
</evidence>
<evidence type="ECO:0000256" key="2">
    <source>
        <dbReference type="ARBA" id="ARBA00012104"/>
    </source>
</evidence>
<dbReference type="OrthoDB" id="2104723at2759"/>
<dbReference type="GO" id="GO:0005829">
    <property type="term" value="C:cytosol"/>
    <property type="evidence" value="ECO:0007669"/>
    <property type="project" value="TreeGrafter"/>
</dbReference>
<keyword evidence="5" id="KW-0418">Kinase</keyword>
<evidence type="ECO:0000313" key="9">
    <source>
        <dbReference type="Proteomes" id="UP000226192"/>
    </source>
</evidence>
<evidence type="ECO:0000256" key="5">
    <source>
        <dbReference type="ARBA" id="ARBA00022777"/>
    </source>
</evidence>
<organism evidence="8 9">
    <name type="scientific">Ophiocordyceps australis</name>
    <dbReference type="NCBI Taxonomy" id="1399860"/>
    <lineage>
        <taxon>Eukaryota</taxon>
        <taxon>Fungi</taxon>
        <taxon>Dikarya</taxon>
        <taxon>Ascomycota</taxon>
        <taxon>Pezizomycotina</taxon>
        <taxon>Sordariomycetes</taxon>
        <taxon>Hypocreomycetidae</taxon>
        <taxon>Hypocreales</taxon>
        <taxon>Ophiocordycipitaceae</taxon>
        <taxon>Ophiocordyceps</taxon>
    </lineage>
</organism>
<dbReference type="InterPro" id="IPR013749">
    <property type="entry name" value="PM/HMP-P_kinase-1"/>
</dbReference>
<dbReference type="CDD" id="cd01173">
    <property type="entry name" value="pyridoxal_pyridoxamine_kinase"/>
    <property type="match status" value="1"/>
</dbReference>
<dbReference type="NCBIfam" id="TIGR00687">
    <property type="entry name" value="pyridox_kin"/>
    <property type="match status" value="1"/>
</dbReference>
<dbReference type="GO" id="GO:0005524">
    <property type="term" value="F:ATP binding"/>
    <property type="evidence" value="ECO:0007669"/>
    <property type="project" value="UniProtKB-KW"/>
</dbReference>
<accession>A0A2C5Y2K1</accession>
<protein>
    <recommendedName>
        <fullName evidence="2">pyridoxal kinase</fullName>
        <ecNumber evidence="2">2.7.1.35</ecNumber>
    </recommendedName>
</protein>
<dbReference type="AlphaFoldDB" id="A0A2C5Y2K1"/>
<evidence type="ECO:0000256" key="1">
    <source>
        <dbReference type="ARBA" id="ARBA00008805"/>
    </source>
</evidence>
<sequence>MSSPPRASMVATRVLAVASHVVSGYVGNKIAVFVLQVLGCDVAALNTVQFSNHTGYRQWTGTKASAQEISDLYLGLQQSFLHDFDMMLSGYVPGAEAVVAVGNIAQELREKTRHEPGRFFWVLDPVMGDNGKLYVAEDVLPAYKSLVPHADLILPNQFEAEILSNVKIDDMASLTQAIQALHDTYRTPHIIITSVKLSAPDHPEHHLCVVGSSMASSGAARLFKIVFPSINCYFCGTGDMFGALITMRMREAVEQVPGLSSCPSWLSDDAISGVDLPLARATEKVLDSMHVTLSRTRDGMAAIMERTKAAMPDEERDDASKAHLIQAKAAELQLVRNLDCLQNPPAKFEAKPV</sequence>